<dbReference type="RefSeq" id="WP_074851627.1">
    <property type="nucleotide sequence ID" value="NZ_FNLM01000034.1"/>
</dbReference>
<evidence type="ECO:0000256" key="1">
    <source>
        <dbReference type="SAM" id="MobiDB-lite"/>
    </source>
</evidence>
<dbReference type="OrthoDB" id="7374740at2"/>
<dbReference type="EMBL" id="FNLM01000034">
    <property type="protein sequence ID" value="SDU65216.1"/>
    <property type="molecule type" value="Genomic_DNA"/>
</dbReference>
<protein>
    <submittedName>
        <fullName evidence="2">Uncharacterized protein</fullName>
    </submittedName>
</protein>
<gene>
    <name evidence="2" type="ORF">SAMN04488548_1342991</name>
</gene>
<dbReference type="STRING" id="158898.SAMN04488548_1342991"/>
<evidence type="ECO:0000313" key="2">
    <source>
        <dbReference type="EMBL" id="SDU65216.1"/>
    </source>
</evidence>
<feature type="region of interest" description="Disordered" evidence="1">
    <location>
        <begin position="1"/>
        <end position="24"/>
    </location>
</feature>
<accession>A0A1H2KA39</accession>
<sequence>MTSASRYDSANIPSNIADTPTSEQIARRREAIGRSIEQLGDACARKGVDFAIVQTSLVGTPARRIAITNQRTGERISIHGELLDVIDTARDRLNREDWDR</sequence>
<organism evidence="2 3">
    <name type="scientific">Gordonia westfalica</name>
    <dbReference type="NCBI Taxonomy" id="158898"/>
    <lineage>
        <taxon>Bacteria</taxon>
        <taxon>Bacillati</taxon>
        <taxon>Actinomycetota</taxon>
        <taxon>Actinomycetes</taxon>
        <taxon>Mycobacteriales</taxon>
        <taxon>Gordoniaceae</taxon>
        <taxon>Gordonia</taxon>
    </lineage>
</organism>
<reference evidence="2 3" key="1">
    <citation type="submission" date="2016-10" db="EMBL/GenBank/DDBJ databases">
        <authorList>
            <person name="de Groot N.N."/>
        </authorList>
    </citation>
    <scope>NUCLEOTIDE SEQUENCE [LARGE SCALE GENOMIC DNA]</scope>
    <source>
        <strain evidence="2 3">DSM 44215</strain>
    </source>
</reference>
<proteinExistence type="predicted"/>
<name>A0A1H2KA39_9ACTN</name>
<dbReference type="Proteomes" id="UP000183180">
    <property type="component" value="Unassembled WGS sequence"/>
</dbReference>
<evidence type="ECO:0000313" key="3">
    <source>
        <dbReference type="Proteomes" id="UP000183180"/>
    </source>
</evidence>
<dbReference type="AlphaFoldDB" id="A0A1H2KA39"/>